<dbReference type="PANTHER" id="PTHR12265:SF30">
    <property type="entry name" value="TRANSMEMBRANE PROTEIN 53"/>
    <property type="match status" value="1"/>
</dbReference>
<name>A0ABQ9EK14_TEGGR</name>
<evidence type="ECO:0000256" key="6">
    <source>
        <dbReference type="ARBA" id="ARBA00034303"/>
    </source>
</evidence>
<dbReference type="Proteomes" id="UP001217089">
    <property type="component" value="Unassembled WGS sequence"/>
</dbReference>
<dbReference type="SUPFAM" id="SSF53474">
    <property type="entry name" value="alpha/beta-Hydrolases"/>
    <property type="match status" value="1"/>
</dbReference>
<keyword evidence="5" id="KW-0539">Nucleus</keyword>
<evidence type="ECO:0000256" key="3">
    <source>
        <dbReference type="ARBA" id="ARBA00022989"/>
    </source>
</evidence>
<accession>A0ABQ9EK14</accession>
<evidence type="ECO:0000256" key="8">
    <source>
        <dbReference type="SAM" id="Phobius"/>
    </source>
</evidence>
<comment type="caution">
    <text evidence="9">The sequence shown here is derived from an EMBL/GenBank/DDBJ whole genome shotgun (WGS) entry which is preliminary data.</text>
</comment>
<feature type="transmembrane region" description="Helical" evidence="8">
    <location>
        <begin position="176"/>
        <end position="199"/>
    </location>
</feature>
<protein>
    <recommendedName>
        <fullName evidence="11">Transmembrane protein 53</fullName>
    </recommendedName>
</protein>
<evidence type="ECO:0000256" key="5">
    <source>
        <dbReference type="ARBA" id="ARBA00023242"/>
    </source>
</evidence>
<sequence>MEDDDLDYDITFPSPSPVQEEENDEDDDITLDDFVIEGDRKEPVIILIGWAGCEDRYLAKYSQIYEKRGCITIRYIPPKDIAYFQPHLVRPLARKVLDLISDYNLEENPILFHIFSNNGCLLYSEITDILHSSEGQSYSKYQVKGTVIDSAPGKRRVLQAAKAYMITSGRSGITGYFVFFSVVVALLFGRLYSFVLSLIGKKNAGKQHHVYEAIKDDKSRWPQLFLYSKADQIIFHYDIEEIIEYRQKVLNVPMSSVCWNNSDHVSHLRLNRESYITQCRYFLEQCMKRDTAAENA</sequence>
<keyword evidence="4 8" id="KW-0472">Membrane</keyword>
<keyword evidence="3 8" id="KW-1133">Transmembrane helix</keyword>
<proteinExistence type="inferred from homology"/>
<comment type="similarity">
    <text evidence="1">Belongs to the TMEM53 family.</text>
</comment>
<dbReference type="PANTHER" id="PTHR12265">
    <property type="entry name" value="TRANSMEMBRANE PROTEIN 53"/>
    <property type="match status" value="1"/>
</dbReference>
<dbReference type="Pfam" id="PF05705">
    <property type="entry name" value="DUF829"/>
    <property type="match status" value="1"/>
</dbReference>
<evidence type="ECO:0000313" key="9">
    <source>
        <dbReference type="EMBL" id="KAJ8305525.1"/>
    </source>
</evidence>
<feature type="region of interest" description="Disordered" evidence="7">
    <location>
        <begin position="1"/>
        <end position="27"/>
    </location>
</feature>
<keyword evidence="10" id="KW-1185">Reference proteome</keyword>
<comment type="subcellular location">
    <subcellularLocation>
        <location evidence="6">Nucleus outer membrane</location>
        <topology evidence="6">Single-pass membrane protein</topology>
    </subcellularLocation>
</comment>
<evidence type="ECO:0000256" key="4">
    <source>
        <dbReference type="ARBA" id="ARBA00023136"/>
    </source>
</evidence>
<reference evidence="9 10" key="1">
    <citation type="submission" date="2022-12" db="EMBL/GenBank/DDBJ databases">
        <title>Chromosome-level genome of Tegillarca granosa.</title>
        <authorList>
            <person name="Kim J."/>
        </authorList>
    </citation>
    <scope>NUCLEOTIDE SEQUENCE [LARGE SCALE GENOMIC DNA]</scope>
    <source>
        <strain evidence="9">Teg-2019</strain>
        <tissue evidence="9">Adductor muscle</tissue>
    </source>
</reference>
<evidence type="ECO:0000256" key="7">
    <source>
        <dbReference type="SAM" id="MobiDB-lite"/>
    </source>
</evidence>
<dbReference type="InterPro" id="IPR029058">
    <property type="entry name" value="AB_hydrolase_fold"/>
</dbReference>
<evidence type="ECO:0000256" key="1">
    <source>
        <dbReference type="ARBA" id="ARBA00007387"/>
    </source>
</evidence>
<gene>
    <name evidence="9" type="ORF">KUTeg_016070</name>
</gene>
<dbReference type="EMBL" id="JARBDR010000813">
    <property type="protein sequence ID" value="KAJ8305525.1"/>
    <property type="molecule type" value="Genomic_DNA"/>
</dbReference>
<evidence type="ECO:0008006" key="11">
    <source>
        <dbReference type="Google" id="ProtNLM"/>
    </source>
</evidence>
<organism evidence="9 10">
    <name type="scientific">Tegillarca granosa</name>
    <name type="common">Malaysian cockle</name>
    <name type="synonym">Anadara granosa</name>
    <dbReference type="NCBI Taxonomy" id="220873"/>
    <lineage>
        <taxon>Eukaryota</taxon>
        <taxon>Metazoa</taxon>
        <taxon>Spiralia</taxon>
        <taxon>Lophotrochozoa</taxon>
        <taxon>Mollusca</taxon>
        <taxon>Bivalvia</taxon>
        <taxon>Autobranchia</taxon>
        <taxon>Pteriomorphia</taxon>
        <taxon>Arcoida</taxon>
        <taxon>Arcoidea</taxon>
        <taxon>Arcidae</taxon>
        <taxon>Tegillarca</taxon>
    </lineage>
</organism>
<keyword evidence="2 8" id="KW-0812">Transmembrane</keyword>
<evidence type="ECO:0000256" key="2">
    <source>
        <dbReference type="ARBA" id="ARBA00022692"/>
    </source>
</evidence>
<dbReference type="InterPro" id="IPR008547">
    <property type="entry name" value="DUF829_TMEM53"/>
</dbReference>
<evidence type="ECO:0000313" key="10">
    <source>
        <dbReference type="Proteomes" id="UP001217089"/>
    </source>
</evidence>